<dbReference type="AlphaFoldDB" id="A0A2J6PMI5"/>
<keyword evidence="1 3" id="KW-0479">Metal-binding</keyword>
<feature type="region of interest" description="Disordered" evidence="4">
    <location>
        <begin position="721"/>
        <end position="755"/>
    </location>
</feature>
<comment type="similarity">
    <text evidence="3">Belongs to the cyclic nucleotide phosphodiesterase family.</text>
</comment>
<feature type="region of interest" description="Disordered" evidence="4">
    <location>
        <begin position="645"/>
        <end position="683"/>
    </location>
</feature>
<evidence type="ECO:0000256" key="3">
    <source>
        <dbReference type="RuleBase" id="RU363067"/>
    </source>
</evidence>
<dbReference type="GO" id="GO:0007165">
    <property type="term" value="P:signal transduction"/>
    <property type="evidence" value="ECO:0007669"/>
    <property type="project" value="InterPro"/>
</dbReference>
<feature type="compositionally biased region" description="Low complexity" evidence="4">
    <location>
        <begin position="169"/>
        <end position="183"/>
    </location>
</feature>
<dbReference type="Pfam" id="PF00233">
    <property type="entry name" value="PDEase_I"/>
    <property type="match status" value="1"/>
</dbReference>
<dbReference type="SUPFAM" id="SSF109604">
    <property type="entry name" value="HD-domain/PDEase-like"/>
    <property type="match status" value="1"/>
</dbReference>
<dbReference type="GO" id="GO:0046872">
    <property type="term" value="F:metal ion binding"/>
    <property type="evidence" value="ECO:0007669"/>
    <property type="project" value="UniProtKB-KW"/>
</dbReference>
<keyword evidence="7" id="KW-1185">Reference proteome</keyword>
<dbReference type="PROSITE" id="PS51845">
    <property type="entry name" value="PDEASE_I_2"/>
    <property type="match status" value="1"/>
</dbReference>
<feature type="region of interest" description="Disordered" evidence="4">
    <location>
        <begin position="169"/>
        <end position="192"/>
    </location>
</feature>
<dbReference type="STRING" id="1745343.A0A2J6PMI5"/>
<evidence type="ECO:0000313" key="7">
    <source>
        <dbReference type="Proteomes" id="UP000235672"/>
    </source>
</evidence>
<feature type="region of interest" description="Disordered" evidence="4">
    <location>
        <begin position="20"/>
        <end position="51"/>
    </location>
</feature>
<feature type="compositionally biased region" description="Basic and acidic residues" evidence="4">
    <location>
        <begin position="957"/>
        <end position="967"/>
    </location>
</feature>
<dbReference type="Gene3D" id="1.10.1300.10">
    <property type="entry name" value="3'5'-cyclic nucleotide phosphodiesterase, catalytic domain"/>
    <property type="match status" value="1"/>
</dbReference>
<dbReference type="PANTHER" id="PTHR11347">
    <property type="entry name" value="CYCLIC NUCLEOTIDE PHOSPHODIESTERASE"/>
    <property type="match status" value="1"/>
</dbReference>
<dbReference type="EMBL" id="KZ613515">
    <property type="protein sequence ID" value="PMD15223.1"/>
    <property type="molecule type" value="Genomic_DNA"/>
</dbReference>
<dbReference type="PROSITE" id="PS00126">
    <property type="entry name" value="PDEASE_I_1"/>
    <property type="match status" value="1"/>
</dbReference>
<name>A0A2J6PMI5_9HELO</name>
<dbReference type="CDD" id="cd00077">
    <property type="entry name" value="HDc"/>
    <property type="match status" value="1"/>
</dbReference>
<feature type="compositionally biased region" description="Polar residues" evidence="4">
    <location>
        <begin position="824"/>
        <end position="874"/>
    </location>
</feature>
<dbReference type="InterPro" id="IPR003607">
    <property type="entry name" value="HD/PDEase_dom"/>
</dbReference>
<reference evidence="6 7" key="1">
    <citation type="submission" date="2016-05" db="EMBL/GenBank/DDBJ databases">
        <title>A degradative enzymes factory behind the ericoid mycorrhizal symbiosis.</title>
        <authorList>
            <consortium name="DOE Joint Genome Institute"/>
            <person name="Martino E."/>
            <person name="Morin E."/>
            <person name="Grelet G."/>
            <person name="Kuo A."/>
            <person name="Kohler A."/>
            <person name="Daghino S."/>
            <person name="Barry K."/>
            <person name="Choi C."/>
            <person name="Cichocki N."/>
            <person name="Clum A."/>
            <person name="Copeland A."/>
            <person name="Hainaut M."/>
            <person name="Haridas S."/>
            <person name="Labutti K."/>
            <person name="Lindquist E."/>
            <person name="Lipzen A."/>
            <person name="Khouja H.-R."/>
            <person name="Murat C."/>
            <person name="Ohm R."/>
            <person name="Olson A."/>
            <person name="Spatafora J."/>
            <person name="Veneault-Fourrey C."/>
            <person name="Henrissat B."/>
            <person name="Grigoriev I."/>
            <person name="Martin F."/>
            <person name="Perotto S."/>
        </authorList>
    </citation>
    <scope>NUCLEOTIDE SEQUENCE [LARGE SCALE GENOMIC DNA]</scope>
    <source>
        <strain evidence="6 7">UAMH 7357</strain>
    </source>
</reference>
<dbReference type="InterPro" id="IPR036971">
    <property type="entry name" value="PDEase_catalytic_dom_sf"/>
</dbReference>
<protein>
    <recommendedName>
        <fullName evidence="3">Phosphodiesterase</fullName>
        <ecNumber evidence="3">3.1.4.-</ecNumber>
    </recommendedName>
</protein>
<evidence type="ECO:0000313" key="6">
    <source>
        <dbReference type="EMBL" id="PMD15223.1"/>
    </source>
</evidence>
<evidence type="ECO:0000256" key="1">
    <source>
        <dbReference type="ARBA" id="ARBA00022723"/>
    </source>
</evidence>
<dbReference type="Proteomes" id="UP000235672">
    <property type="component" value="Unassembled WGS sequence"/>
</dbReference>
<dbReference type="GO" id="GO:0004114">
    <property type="term" value="F:3',5'-cyclic-nucleotide phosphodiesterase activity"/>
    <property type="evidence" value="ECO:0007669"/>
    <property type="project" value="InterPro"/>
</dbReference>
<sequence length="967" mass="106287">MDYAACNVVYVDRTAREDKLVKRDDATSPGPTETPQNHAEEYAPAHQTPSAVDGNLRTLLGTFSEVHVCTSGKSCASKLSELNQASIVELIPTIVLIDIPYDDQLHNQSSRELRTPSPSSRGYADGFVEEPVEEEAYGLKLLQWIASEIQYQSLSKLVVPVAVVVIPEHNSNSGRGRTNSRSGLQISYTSFPSSPRKSSGLVIPLDQNRTMRYLDIGAVDVLTSPLLPERLPSLAIHAYRAHKDASKEQRALLEMKRGRKRSWVGVDDQKPYAYLREAMVSGLMDGICKVGGDDQPFNHIRISIALDRREKIASAVGSWNFSAHDFTDDELLHAALVMLQHALAMPELEKWRISTENLTGFLVASRSAYNAFVPYHNFRHVVDVLQAIFHFLLQLGRLPSYPDSNKTSEIPLSPIAALIRPFDALTLLITAIGHDVGHPGVNNAFLVTLNAPLAQLYNDRSVLESFHCAAYSQILRRHWPAAFQGVEMRQLMISSILATDMGLHFDYMKRLGFLQEKLHENGGTDGWNGRLIEEQRTLACSLLIKCADISNVARKYDTAAKWTMILTDEFSRQAAMEQDLGIPSALFAPPVRETIELGKSQLGFMNMFAIPLFQGVTDIMPGMGYCVDELQNNKRAWEERIAVEQARARQDNDDSGMTDGMFSPRTMSVANPSDASRQKLGNATFSPDLDLRKALLSKSPFQHANGLEEFSEPHHRTLPEISTTSEPQVESNNPSPSEAVPETNSRRSSNKPSQLQLSFATASAPGLLDHPSQDANLTNGVNGISVNPSLVTDPVVIYPVVIDPPAPNTGKADLDKEKQRSSDGTEGSVSAISGQDWTSQATSATTGKMPLSPSTQGTSIMSSDSLEKSLASNNEGDHTTPTRRSPCSRSEGGGSLAGTDDGSPNVERERGREEGKGLMMEKVRNLRKRPSRFRMNMRFWGRSKSASPPQIPSRGLGQREDEGLGMG</sequence>
<dbReference type="InterPro" id="IPR002073">
    <property type="entry name" value="PDEase_catalytic_dom"/>
</dbReference>
<proteinExistence type="inferred from homology"/>
<feature type="region of interest" description="Disordered" evidence="4">
    <location>
        <begin position="803"/>
        <end position="967"/>
    </location>
</feature>
<accession>A0A2J6PMI5</accession>
<feature type="compositionally biased region" description="Polar residues" evidence="4">
    <location>
        <begin position="665"/>
        <end position="683"/>
    </location>
</feature>
<dbReference type="EC" id="3.1.4.-" evidence="3"/>
<dbReference type="OrthoDB" id="546632at2759"/>
<gene>
    <name evidence="6" type="ORF">NA56DRAFT_664107</name>
</gene>
<feature type="domain" description="PDEase" evidence="5">
    <location>
        <begin position="290"/>
        <end position="644"/>
    </location>
</feature>
<evidence type="ECO:0000256" key="2">
    <source>
        <dbReference type="ARBA" id="ARBA00022801"/>
    </source>
</evidence>
<evidence type="ECO:0000259" key="5">
    <source>
        <dbReference type="PROSITE" id="PS51845"/>
    </source>
</evidence>
<dbReference type="SMART" id="SM00471">
    <property type="entry name" value="HDc"/>
    <property type="match status" value="1"/>
</dbReference>
<feature type="compositionally biased region" description="Basic and acidic residues" evidence="4">
    <location>
        <begin position="906"/>
        <end position="924"/>
    </location>
</feature>
<evidence type="ECO:0000256" key="4">
    <source>
        <dbReference type="SAM" id="MobiDB-lite"/>
    </source>
</evidence>
<dbReference type="InterPro" id="IPR023174">
    <property type="entry name" value="PDEase_CS"/>
</dbReference>
<organism evidence="6 7">
    <name type="scientific">Hyaloscypha hepaticicola</name>
    <dbReference type="NCBI Taxonomy" id="2082293"/>
    <lineage>
        <taxon>Eukaryota</taxon>
        <taxon>Fungi</taxon>
        <taxon>Dikarya</taxon>
        <taxon>Ascomycota</taxon>
        <taxon>Pezizomycotina</taxon>
        <taxon>Leotiomycetes</taxon>
        <taxon>Helotiales</taxon>
        <taxon>Hyaloscyphaceae</taxon>
        <taxon>Hyaloscypha</taxon>
    </lineage>
</organism>
<feature type="compositionally biased region" description="Basic and acidic residues" evidence="4">
    <location>
        <begin position="812"/>
        <end position="823"/>
    </location>
</feature>
<keyword evidence="2 3" id="KW-0378">Hydrolase</keyword>
<comment type="cofactor">
    <cofactor evidence="3">
        <name>a divalent metal cation</name>
        <dbReference type="ChEBI" id="CHEBI:60240"/>
    </cofactor>
    <text evidence="3">Binds 2 divalent metal cations per subunit. Site 1 may preferentially bind zinc ions, while site 2 has a preference for magnesium and/or manganese ions.</text>
</comment>